<dbReference type="PATRIC" id="fig|1121307.3.peg.145"/>
<comment type="caution">
    <text evidence="2">The sequence shown here is derived from an EMBL/GenBank/DDBJ whole genome shotgun (WGS) entry which is preliminary data.</text>
</comment>
<evidence type="ECO:0000259" key="1">
    <source>
        <dbReference type="PROSITE" id="PS51340"/>
    </source>
</evidence>
<protein>
    <submittedName>
        <fullName evidence="2">MOSC domain containing protein</fullName>
    </submittedName>
</protein>
<name>A0A0J8G4U2_CLOCY</name>
<organism evidence="2 3">
    <name type="scientific">Clostridium cylindrosporum DSM 605</name>
    <dbReference type="NCBI Taxonomy" id="1121307"/>
    <lineage>
        <taxon>Bacteria</taxon>
        <taxon>Bacillati</taxon>
        <taxon>Bacillota</taxon>
        <taxon>Clostridia</taxon>
        <taxon>Eubacteriales</taxon>
        <taxon>Clostridiaceae</taxon>
        <taxon>Clostridium</taxon>
    </lineage>
</organism>
<dbReference type="InterPro" id="IPR011037">
    <property type="entry name" value="Pyrv_Knase-like_insert_dom_sf"/>
</dbReference>
<gene>
    <name evidence="2" type="ORF">CLCY_11c00300</name>
</gene>
<dbReference type="InterPro" id="IPR052716">
    <property type="entry name" value="MOSC_domain"/>
</dbReference>
<accession>A0A0J8G4U2</accession>
<sequence>MAKVVAVNISERKGVVKKPVDQIKLIEEHGIESDAHAGKWHRQVSFLAVESIDKMKKQGIDHLDYGVFAENITTEGIELYTLPVGTKLKVGETLLEITQIGKECHHGCEIRQLVGDCVMPREGIFGIVLKGGIVKADDEITIVE</sequence>
<dbReference type="STRING" id="1121307.CLCY_11c00300"/>
<feature type="domain" description="MOSC" evidence="1">
    <location>
        <begin position="18"/>
        <end position="143"/>
    </location>
</feature>
<dbReference type="PANTHER" id="PTHR36930:SF1">
    <property type="entry name" value="MOSC DOMAIN-CONTAINING PROTEIN"/>
    <property type="match status" value="1"/>
</dbReference>
<dbReference type="AlphaFoldDB" id="A0A0J8G4U2"/>
<reference evidence="2 3" key="1">
    <citation type="submission" date="2015-06" db="EMBL/GenBank/DDBJ databases">
        <title>Draft genome sequence of the purine-degrading Clostridium cylindrosporum HC-1 (DSM 605).</title>
        <authorList>
            <person name="Poehlein A."/>
            <person name="Schiel-Bengelsdorf B."/>
            <person name="Bengelsdorf F."/>
            <person name="Daniel R."/>
            <person name="Duerre P."/>
        </authorList>
    </citation>
    <scope>NUCLEOTIDE SEQUENCE [LARGE SCALE GENOMIC DNA]</scope>
    <source>
        <strain evidence="2 3">DSM 605</strain>
    </source>
</reference>
<dbReference type="PROSITE" id="PS51340">
    <property type="entry name" value="MOSC"/>
    <property type="match status" value="1"/>
</dbReference>
<evidence type="ECO:0000313" key="2">
    <source>
        <dbReference type="EMBL" id="KMT22696.1"/>
    </source>
</evidence>
<keyword evidence="3" id="KW-1185">Reference proteome</keyword>
<dbReference type="Proteomes" id="UP000036756">
    <property type="component" value="Unassembled WGS sequence"/>
</dbReference>
<dbReference type="EMBL" id="LFVU01000005">
    <property type="protein sequence ID" value="KMT22696.1"/>
    <property type="molecule type" value="Genomic_DNA"/>
</dbReference>
<dbReference type="Gene3D" id="2.40.33.20">
    <property type="entry name" value="PK beta-barrel domain-like"/>
    <property type="match status" value="1"/>
</dbReference>
<dbReference type="PANTHER" id="PTHR36930">
    <property type="entry name" value="METAL-SULFUR CLUSTER BIOSYNTHESIS PROTEINS YUAD-RELATED"/>
    <property type="match status" value="1"/>
</dbReference>
<dbReference type="Pfam" id="PF03473">
    <property type="entry name" value="MOSC"/>
    <property type="match status" value="1"/>
</dbReference>
<dbReference type="GO" id="GO:0030151">
    <property type="term" value="F:molybdenum ion binding"/>
    <property type="evidence" value="ECO:0007669"/>
    <property type="project" value="InterPro"/>
</dbReference>
<dbReference type="SUPFAM" id="SSF50800">
    <property type="entry name" value="PK beta-barrel domain-like"/>
    <property type="match status" value="1"/>
</dbReference>
<dbReference type="OrthoDB" id="9789048at2"/>
<dbReference type="InterPro" id="IPR005302">
    <property type="entry name" value="MoCF_Sase_C"/>
</dbReference>
<dbReference type="RefSeq" id="WP_048569713.1">
    <property type="nucleotide sequence ID" value="NZ_LFVU01000005.1"/>
</dbReference>
<dbReference type="GO" id="GO:0030170">
    <property type="term" value="F:pyridoxal phosphate binding"/>
    <property type="evidence" value="ECO:0007669"/>
    <property type="project" value="InterPro"/>
</dbReference>
<dbReference type="GO" id="GO:0003824">
    <property type="term" value="F:catalytic activity"/>
    <property type="evidence" value="ECO:0007669"/>
    <property type="project" value="InterPro"/>
</dbReference>
<proteinExistence type="predicted"/>
<evidence type="ECO:0000313" key="3">
    <source>
        <dbReference type="Proteomes" id="UP000036756"/>
    </source>
</evidence>